<dbReference type="AlphaFoldDB" id="A0A840G989"/>
<gene>
    <name evidence="1" type="ORF">GGD90_001619</name>
</gene>
<evidence type="ECO:0008006" key="3">
    <source>
        <dbReference type="Google" id="ProtNLM"/>
    </source>
</evidence>
<reference evidence="1 2" key="1">
    <citation type="submission" date="2020-08" db="EMBL/GenBank/DDBJ databases">
        <title>Genome sequencing of Purple Non-Sulfur Bacteria from various extreme environments.</title>
        <authorList>
            <person name="Mayer M."/>
        </authorList>
    </citation>
    <scope>NUCLEOTIDE SEQUENCE [LARGE SCALE GENOMIC DNA]</scope>
    <source>
        <strain evidence="1 2">2761</strain>
    </source>
</reference>
<evidence type="ECO:0000313" key="2">
    <source>
        <dbReference type="Proteomes" id="UP000587070"/>
    </source>
</evidence>
<dbReference type="InterPro" id="IPR056912">
    <property type="entry name" value="Phage_JBD30_tail_term-like"/>
</dbReference>
<dbReference type="RefSeq" id="WP_153116025.1">
    <property type="nucleotide sequence ID" value="NZ_JACIGE010000005.1"/>
</dbReference>
<dbReference type="InterPro" id="IPR038042">
    <property type="entry name" value="Gp37-like"/>
</dbReference>
<keyword evidence="2" id="KW-1185">Reference proteome</keyword>
<dbReference type="Gene3D" id="3.30.2000.10">
    <property type="entry name" value="Phage tail protein-like"/>
    <property type="match status" value="1"/>
</dbReference>
<dbReference type="Proteomes" id="UP000587070">
    <property type="component" value="Unassembled WGS sequence"/>
</dbReference>
<name>A0A840G989_RHOTE</name>
<dbReference type="EMBL" id="JACIGE010000005">
    <property type="protein sequence ID" value="MBB4247248.1"/>
    <property type="molecule type" value="Genomic_DNA"/>
</dbReference>
<sequence length="147" mass="15991">MIADFLADEEAIVERLKAAVPALRHVEERVDTESAAGQDSPSPAAFVEYIGSRLPQGDGAQAGDGLLQEIQLGFMVTLVVRRAGSDGRRLRREAGPLISEIFQALAGWLPDQEGRPLSCAAINRPAYKQNYAYFPLVFQRPLIGVAQ</sequence>
<organism evidence="1 2">
    <name type="scientific">Rhodocyclus tenuis</name>
    <name type="common">Rhodospirillum tenue</name>
    <dbReference type="NCBI Taxonomy" id="1066"/>
    <lineage>
        <taxon>Bacteria</taxon>
        <taxon>Pseudomonadati</taxon>
        <taxon>Pseudomonadota</taxon>
        <taxon>Betaproteobacteria</taxon>
        <taxon>Rhodocyclales</taxon>
        <taxon>Rhodocyclaceae</taxon>
        <taxon>Rhodocyclus</taxon>
    </lineage>
</organism>
<accession>A0A840G989</accession>
<dbReference type="Pfam" id="PF23840">
    <property type="entry name" value="Phage_tail_terminator"/>
    <property type="match status" value="1"/>
</dbReference>
<protein>
    <recommendedName>
        <fullName evidence="3">DUF3168 domain-containing protein</fullName>
    </recommendedName>
</protein>
<proteinExistence type="predicted"/>
<evidence type="ECO:0000313" key="1">
    <source>
        <dbReference type="EMBL" id="MBB4247248.1"/>
    </source>
</evidence>
<comment type="caution">
    <text evidence="1">The sequence shown here is derived from an EMBL/GenBank/DDBJ whole genome shotgun (WGS) entry which is preliminary data.</text>
</comment>